<dbReference type="EC" id="3.2.1.52" evidence="3"/>
<comment type="caution">
    <text evidence="11">The sequence shown here is derived from an EMBL/GenBank/DDBJ whole genome shotgun (WGS) entry which is preliminary data.</text>
</comment>
<evidence type="ECO:0000256" key="7">
    <source>
        <dbReference type="ARBA" id="ARBA00033000"/>
    </source>
</evidence>
<keyword evidence="4 11" id="KW-0378">Hydrolase</keyword>
<evidence type="ECO:0000313" key="11">
    <source>
        <dbReference type="EMBL" id="KZL05427.1"/>
    </source>
</evidence>
<comment type="catalytic activity">
    <reaction evidence="1">
        <text>Hydrolysis of terminal non-reducing N-acetyl-D-hexosamine residues in N-acetyl-beta-D-hexosaminides.</text>
        <dbReference type="EC" id="3.2.1.52"/>
    </reaction>
</comment>
<dbReference type="SUPFAM" id="SSF55545">
    <property type="entry name" value="beta-N-acetylhexosaminidase-like domain"/>
    <property type="match status" value="1"/>
</dbReference>
<dbReference type="Pfam" id="PF02838">
    <property type="entry name" value="Glyco_hydro_20b"/>
    <property type="match status" value="1"/>
</dbReference>
<feature type="active site" description="Proton donor" evidence="8">
    <location>
        <position position="435"/>
    </location>
</feature>
<dbReference type="Pfam" id="PF00728">
    <property type="entry name" value="Glyco_hydro_20"/>
    <property type="match status" value="1"/>
</dbReference>
<dbReference type="AlphaFoldDB" id="A0A165T4S6"/>
<evidence type="ECO:0000256" key="5">
    <source>
        <dbReference type="ARBA" id="ARBA00023295"/>
    </source>
</evidence>
<evidence type="ECO:0000256" key="8">
    <source>
        <dbReference type="PIRSR" id="PIRSR625705-1"/>
    </source>
</evidence>
<gene>
    <name evidence="11" type="primary">exo I</name>
    <name evidence="11" type="ORF">PsAD2_04352</name>
</gene>
<dbReference type="InterPro" id="IPR015883">
    <property type="entry name" value="Glyco_hydro_20_cat"/>
</dbReference>
<evidence type="ECO:0000259" key="10">
    <source>
        <dbReference type="Pfam" id="PF02838"/>
    </source>
</evidence>
<evidence type="ECO:0000259" key="9">
    <source>
        <dbReference type="Pfam" id="PF00728"/>
    </source>
</evidence>
<dbReference type="RefSeq" id="WP_068010592.1">
    <property type="nucleotide sequence ID" value="NZ_FOFM01000001.1"/>
</dbReference>
<dbReference type="Proteomes" id="UP000076577">
    <property type="component" value="Unassembled WGS sequence"/>
</dbReference>
<evidence type="ECO:0000256" key="3">
    <source>
        <dbReference type="ARBA" id="ARBA00012663"/>
    </source>
</evidence>
<feature type="domain" description="Glycoside hydrolase family 20 catalytic" evidence="9">
    <location>
        <begin position="261"/>
        <end position="607"/>
    </location>
</feature>
<reference evidence="11 12" key="1">
    <citation type="journal article" date="2016" name="Front. Microbiol.">
        <title>Comparative Genomic Analysis Reveals a Diverse Repertoire of Genes Involved in Prokaryote-Eukaryote Interactions within the Pseudovibrio Genus.</title>
        <authorList>
            <person name="Romano S."/>
            <person name="Fernandez-Guerra A."/>
            <person name="Reen F.J."/>
            <person name="Glockner F.O."/>
            <person name="Crowley S.P."/>
            <person name="O'Sullivan O."/>
            <person name="Cotter P.D."/>
            <person name="Adams C."/>
            <person name="Dobson A.D."/>
            <person name="O'Gara F."/>
        </authorList>
    </citation>
    <scope>NUCLEOTIDE SEQUENCE [LARGE SCALE GENOMIC DNA]</scope>
    <source>
        <strain evidence="11 12">Ad2</strain>
    </source>
</reference>
<dbReference type="Gene3D" id="3.20.20.80">
    <property type="entry name" value="Glycosidases"/>
    <property type="match status" value="1"/>
</dbReference>
<feature type="domain" description="Beta-hexosaminidase bacterial type N-terminal" evidence="10">
    <location>
        <begin position="142"/>
        <end position="257"/>
    </location>
</feature>
<name>A0A165T4S6_9HYPH</name>
<dbReference type="InterPro" id="IPR029018">
    <property type="entry name" value="Hex-like_dom2"/>
</dbReference>
<dbReference type="InterPro" id="IPR017853">
    <property type="entry name" value="GH"/>
</dbReference>
<dbReference type="PATRIC" id="fig|989403.3.peg.4769"/>
<keyword evidence="5 11" id="KW-0326">Glycosidase</keyword>
<accession>A0A165T4S6</accession>
<dbReference type="Gene3D" id="3.30.379.10">
    <property type="entry name" value="Chitobiase/beta-hexosaminidase domain 2-like"/>
    <property type="match status" value="1"/>
</dbReference>
<proteinExistence type="inferred from homology"/>
<dbReference type="STRING" id="989403.SAMN05421798_101905"/>
<dbReference type="GO" id="GO:0004563">
    <property type="term" value="F:beta-N-acetylhexosaminidase activity"/>
    <property type="evidence" value="ECO:0007669"/>
    <property type="project" value="UniProtKB-EC"/>
</dbReference>
<dbReference type="InterPro" id="IPR015882">
    <property type="entry name" value="HEX_bac_N"/>
</dbReference>
<organism evidence="11 12">
    <name type="scientific">Pseudovibrio axinellae</name>
    <dbReference type="NCBI Taxonomy" id="989403"/>
    <lineage>
        <taxon>Bacteria</taxon>
        <taxon>Pseudomonadati</taxon>
        <taxon>Pseudomonadota</taxon>
        <taxon>Alphaproteobacteria</taxon>
        <taxon>Hyphomicrobiales</taxon>
        <taxon>Stappiaceae</taxon>
        <taxon>Pseudovibrio</taxon>
    </lineage>
</organism>
<keyword evidence="12" id="KW-1185">Reference proteome</keyword>
<dbReference type="SUPFAM" id="SSF51445">
    <property type="entry name" value="(Trans)glycosidases"/>
    <property type="match status" value="1"/>
</dbReference>
<evidence type="ECO:0000256" key="6">
    <source>
        <dbReference type="ARBA" id="ARBA00030512"/>
    </source>
</evidence>
<dbReference type="EMBL" id="LMCB01000152">
    <property type="protein sequence ID" value="KZL05427.1"/>
    <property type="molecule type" value="Genomic_DNA"/>
</dbReference>
<evidence type="ECO:0000256" key="2">
    <source>
        <dbReference type="ARBA" id="ARBA00006285"/>
    </source>
</evidence>
<dbReference type="PRINTS" id="PR00738">
    <property type="entry name" value="GLHYDRLASE20"/>
</dbReference>
<evidence type="ECO:0000256" key="1">
    <source>
        <dbReference type="ARBA" id="ARBA00001231"/>
    </source>
</evidence>
<dbReference type="OrthoDB" id="9763537at2"/>
<dbReference type="InterPro" id="IPR025705">
    <property type="entry name" value="Beta_hexosaminidase_sua/sub"/>
</dbReference>
<dbReference type="PANTHER" id="PTHR22600">
    <property type="entry name" value="BETA-HEXOSAMINIDASE"/>
    <property type="match status" value="1"/>
</dbReference>
<dbReference type="GO" id="GO:0016020">
    <property type="term" value="C:membrane"/>
    <property type="evidence" value="ECO:0007669"/>
    <property type="project" value="TreeGrafter"/>
</dbReference>
<dbReference type="GO" id="GO:0030203">
    <property type="term" value="P:glycosaminoglycan metabolic process"/>
    <property type="evidence" value="ECO:0007669"/>
    <property type="project" value="TreeGrafter"/>
</dbReference>
<dbReference type="GO" id="GO:0005975">
    <property type="term" value="P:carbohydrate metabolic process"/>
    <property type="evidence" value="ECO:0007669"/>
    <property type="project" value="InterPro"/>
</dbReference>
<dbReference type="PANTHER" id="PTHR22600:SF57">
    <property type="entry name" value="BETA-N-ACETYLHEXOSAMINIDASE"/>
    <property type="match status" value="1"/>
</dbReference>
<comment type="similarity">
    <text evidence="2">Belongs to the glycosyl hydrolase 20 family.</text>
</comment>
<evidence type="ECO:0000313" key="12">
    <source>
        <dbReference type="Proteomes" id="UP000076577"/>
    </source>
</evidence>
<sequence length="639" mass="70661">METADYTDVEINLETWIGVDRHVHCILSAKCDVPLTNYTLCFSMLAPCEVVAGTSVVKTVAGYSELRFENDVLGTGQALGFALKYRGNMTPSNRSWLPKGAYLRTDTGTILPVHIAPRGLDETYTTKLPQRDPDMTSQSLMLVPEPESWKPVGGHTNVSAGFQLDKSWEEADHIDCADAVEALAGRNNIGPFVSRAGVPLQLSHKEALAHDAYELLISERGVKLHTGGSAGTFYGCISLLNLKLLYDGVIPCGYISDSPRFEWRGQHLDCARHYYDPDKLLHLLDLMALLKLNRFHWHFCDDEAFRLEVESYPELWQNSGMRGEGRLVPGIYGAADGPQGGTYSLVFAKHLVEHAKAMFIEVMPEVEVPAHSWAVLQIYPDLRDIDDQSNETSIHGYQNNTINPALPQTWTYLETLLKEVAGIFPFAHLHLGCDERPPDAWRKSPAVERLKADQNLETQDDVQGWMMEKLGAYTRSLGVRPAAWQEAAKGANAGINNDAILFSWTQQGPGLEAARLGYCVVMTPAAHAYWDIAPSGNLNEIGANWAGITSLADSVNWDPVPENEPELEGTIIGAQGCLWSEAVLQDANMETMMVPRILGIAEVTWATRSNKPDAARIEEKAACFSKLFGAIGWHQDVRD</sequence>
<evidence type="ECO:0000256" key="4">
    <source>
        <dbReference type="ARBA" id="ARBA00022801"/>
    </source>
</evidence>
<protein>
    <recommendedName>
        <fullName evidence="3">beta-N-acetylhexosaminidase</fullName>
        <ecNumber evidence="3">3.2.1.52</ecNumber>
    </recommendedName>
    <alternativeName>
        <fullName evidence="6">Beta-N-acetylhexosaminidase</fullName>
    </alternativeName>
    <alternativeName>
        <fullName evidence="7">N-acetyl-beta-glucosaminidase</fullName>
    </alternativeName>
</protein>